<dbReference type="EMBL" id="GBRH01245092">
    <property type="protein sequence ID" value="JAD52803.1"/>
    <property type="molecule type" value="Transcribed_RNA"/>
</dbReference>
<accession>A0A0A9ASE7</accession>
<reference evidence="2" key="1">
    <citation type="submission" date="2014-09" db="EMBL/GenBank/DDBJ databases">
        <authorList>
            <person name="Magalhaes I.L.F."/>
            <person name="Oliveira U."/>
            <person name="Santos F.R."/>
            <person name="Vidigal T.H.D.A."/>
            <person name="Brescovit A.D."/>
            <person name="Santos A.J."/>
        </authorList>
    </citation>
    <scope>NUCLEOTIDE SEQUENCE</scope>
    <source>
        <tissue evidence="2">Shoot tissue taken approximately 20 cm above the soil surface</tissue>
    </source>
</reference>
<evidence type="ECO:0000256" key="1">
    <source>
        <dbReference type="SAM" id="MobiDB-lite"/>
    </source>
</evidence>
<name>A0A0A9ASE7_ARUDO</name>
<evidence type="ECO:0000313" key="2">
    <source>
        <dbReference type="EMBL" id="JAD52803.1"/>
    </source>
</evidence>
<evidence type="ECO:0008006" key="3">
    <source>
        <dbReference type="Google" id="ProtNLM"/>
    </source>
</evidence>
<organism evidence="2">
    <name type="scientific">Arundo donax</name>
    <name type="common">Giant reed</name>
    <name type="synonym">Donax arundinaceus</name>
    <dbReference type="NCBI Taxonomy" id="35708"/>
    <lineage>
        <taxon>Eukaryota</taxon>
        <taxon>Viridiplantae</taxon>
        <taxon>Streptophyta</taxon>
        <taxon>Embryophyta</taxon>
        <taxon>Tracheophyta</taxon>
        <taxon>Spermatophyta</taxon>
        <taxon>Magnoliopsida</taxon>
        <taxon>Liliopsida</taxon>
        <taxon>Poales</taxon>
        <taxon>Poaceae</taxon>
        <taxon>PACMAD clade</taxon>
        <taxon>Arundinoideae</taxon>
        <taxon>Arundineae</taxon>
        <taxon>Arundo</taxon>
    </lineage>
</organism>
<dbReference type="AlphaFoldDB" id="A0A0A9ASE7"/>
<sequence length="168" mass="19417">MNLNPVSWWELHGSAAKELSTMVLKILRLSCGSLAYEQSWIEMIHKKKPSWVERKQFEDSMFVTVNRRIQGKAQMRDRDPVRAYLPGKDEPFEWLVGMFRIFTQLPENRALLLARANNSDEAGLSKLANKLWVDAEYMASKEKYEKSDEEPPRQSSKKNMSSSASCSK</sequence>
<reference evidence="2" key="2">
    <citation type="journal article" date="2015" name="Data Brief">
        <title>Shoot transcriptome of the giant reed, Arundo donax.</title>
        <authorList>
            <person name="Barrero R.A."/>
            <person name="Guerrero F.D."/>
            <person name="Moolhuijzen P."/>
            <person name="Goolsby J.A."/>
            <person name="Tidwell J."/>
            <person name="Bellgard S.E."/>
            <person name="Bellgard M.I."/>
        </authorList>
    </citation>
    <scope>NUCLEOTIDE SEQUENCE</scope>
    <source>
        <tissue evidence="2">Shoot tissue taken approximately 20 cm above the soil surface</tissue>
    </source>
</reference>
<feature type="compositionally biased region" description="Basic and acidic residues" evidence="1">
    <location>
        <begin position="142"/>
        <end position="152"/>
    </location>
</feature>
<proteinExistence type="predicted"/>
<protein>
    <recommendedName>
        <fullName evidence="3">HAT C-terminal dimerisation domain-containing protein</fullName>
    </recommendedName>
</protein>
<feature type="compositionally biased region" description="Low complexity" evidence="1">
    <location>
        <begin position="157"/>
        <end position="168"/>
    </location>
</feature>
<feature type="region of interest" description="Disordered" evidence="1">
    <location>
        <begin position="142"/>
        <end position="168"/>
    </location>
</feature>